<name>A0A0D2IZ15_9BACT</name>
<comment type="caution">
    <text evidence="2">The sequence shown here is derived from an EMBL/GenBank/DDBJ whole genome shotgun (WGS) entry which is preliminary data.</text>
</comment>
<keyword evidence="3" id="KW-1185">Reference proteome</keyword>
<reference evidence="2 3" key="1">
    <citation type="submission" date="2013-11" db="EMBL/GenBank/DDBJ databases">
        <title>Metagenomic analysis of a methanogenic consortium involved in long chain n-alkane degradation.</title>
        <authorList>
            <person name="Davidova I.A."/>
            <person name="Callaghan A.V."/>
            <person name="Wawrik B."/>
            <person name="Pruitt S."/>
            <person name="Marks C."/>
            <person name="Duncan K.E."/>
            <person name="Suflita J.M."/>
        </authorList>
    </citation>
    <scope>NUCLEOTIDE SEQUENCE [LARGE SCALE GENOMIC DNA]</scope>
    <source>
        <strain evidence="2 3">SPR</strain>
    </source>
</reference>
<dbReference type="AlphaFoldDB" id="A0A0D2IZ15"/>
<accession>A0A0D2IZ15</accession>
<sequence>MSPKKKLASDIDIDQVVEETRRLVKESPLKTSPQPGVPPKETYSTTAINLPSKTLALLKQVAGARAAREGGRISVSAVLARLVEEHRSELEAEIKG</sequence>
<dbReference type="EMBL" id="AZAC01000067">
    <property type="protein sequence ID" value="KIX11259.1"/>
    <property type="molecule type" value="Genomic_DNA"/>
</dbReference>
<gene>
    <name evidence="2" type="ORF">X474_26065</name>
</gene>
<feature type="region of interest" description="Disordered" evidence="1">
    <location>
        <begin position="26"/>
        <end position="45"/>
    </location>
</feature>
<evidence type="ECO:0000313" key="3">
    <source>
        <dbReference type="Proteomes" id="UP000032233"/>
    </source>
</evidence>
<evidence type="ECO:0000256" key="1">
    <source>
        <dbReference type="SAM" id="MobiDB-lite"/>
    </source>
</evidence>
<evidence type="ECO:0000313" key="2">
    <source>
        <dbReference type="EMBL" id="KIX11259.1"/>
    </source>
</evidence>
<dbReference type="InParanoid" id="A0A0D2IZ15"/>
<protein>
    <submittedName>
        <fullName evidence="2">Uncharacterized protein</fullName>
    </submittedName>
</protein>
<dbReference type="STRING" id="1429043.X474_26065"/>
<dbReference type="Proteomes" id="UP000032233">
    <property type="component" value="Unassembled WGS sequence"/>
</dbReference>
<dbReference type="RefSeq" id="WP_044352427.1">
    <property type="nucleotide sequence ID" value="NZ_AZAC01000067.1"/>
</dbReference>
<organism evidence="2 3">
    <name type="scientific">Dethiosulfatarculus sandiegensis</name>
    <dbReference type="NCBI Taxonomy" id="1429043"/>
    <lineage>
        <taxon>Bacteria</taxon>
        <taxon>Pseudomonadati</taxon>
        <taxon>Thermodesulfobacteriota</taxon>
        <taxon>Desulfarculia</taxon>
        <taxon>Desulfarculales</taxon>
        <taxon>Desulfarculaceae</taxon>
        <taxon>Dethiosulfatarculus</taxon>
    </lineage>
</organism>
<proteinExistence type="predicted"/>